<organism evidence="2 3">
    <name type="scientific">Psychromicrobium lacuslunae</name>
    <dbReference type="NCBI Taxonomy" id="1618207"/>
    <lineage>
        <taxon>Bacteria</taxon>
        <taxon>Bacillati</taxon>
        <taxon>Actinomycetota</taxon>
        <taxon>Actinomycetes</taxon>
        <taxon>Micrococcales</taxon>
        <taxon>Micrococcaceae</taxon>
        <taxon>Psychromicrobium</taxon>
    </lineage>
</organism>
<protein>
    <submittedName>
        <fullName evidence="2">Uncharacterized protein</fullName>
    </submittedName>
</protein>
<evidence type="ECO:0000313" key="2">
    <source>
        <dbReference type="EMBL" id="AJT42421.1"/>
    </source>
</evidence>
<accession>A0A0D4C222</accession>
<name>A0A0D4C222_9MICC</name>
<dbReference type="EMBL" id="CP011005">
    <property type="protein sequence ID" value="AJT42421.1"/>
    <property type="molecule type" value="Genomic_DNA"/>
</dbReference>
<dbReference type="PATRIC" id="fig|1618207.4.peg.2976"/>
<dbReference type="AlphaFoldDB" id="A0A0D4C222"/>
<dbReference type="STRING" id="1618207.UM93_14615"/>
<gene>
    <name evidence="2" type="ORF">UM93_14615</name>
</gene>
<feature type="region of interest" description="Disordered" evidence="1">
    <location>
        <begin position="45"/>
        <end position="70"/>
    </location>
</feature>
<proteinExistence type="predicted"/>
<reference evidence="2 3" key="1">
    <citation type="journal article" date="2015" name="Genome Announc.">
        <title>Complete Genome Sequencing of Protease-Producing Novel Arthrobacter sp. Strain IHBB 11108 Using PacBio Single-Molecule Real-Time Sequencing Technology.</title>
        <authorList>
            <person name="Kiran S."/>
            <person name="Swarnkar M.K."/>
            <person name="Pal M."/>
            <person name="Thakur R."/>
            <person name="Tewari R."/>
            <person name="Singh A.K."/>
            <person name="Gulati A."/>
        </authorList>
    </citation>
    <scope>NUCLEOTIDE SEQUENCE [LARGE SCALE GENOMIC DNA]</scope>
    <source>
        <strain evidence="2 3">IHBB 11108</strain>
    </source>
</reference>
<dbReference type="Proteomes" id="UP000061839">
    <property type="component" value="Chromosome"/>
</dbReference>
<dbReference type="KEGG" id="ari:UM93_14615"/>
<evidence type="ECO:0000313" key="3">
    <source>
        <dbReference type="Proteomes" id="UP000061839"/>
    </source>
</evidence>
<evidence type="ECO:0000256" key="1">
    <source>
        <dbReference type="SAM" id="MobiDB-lite"/>
    </source>
</evidence>
<keyword evidence="3" id="KW-1185">Reference proteome</keyword>
<dbReference type="HOGENOM" id="CLU_2257902_0_0_11"/>
<sequence>MWAAIRWGPHDSALRRSQPGWTPWTEETYIQALIFDQLALLTHAMGGGKGRRPKPLPRPQPPLERIEPKELEKNWAQTGVIGGEPQDLAVMKEWMEAKNGVRR</sequence>